<keyword evidence="2" id="KW-1185">Reference proteome</keyword>
<sequence>MTNYLNEMGKSLDYEIATGGRKVSEETPLGLLFRKAKAFCCNSNKGITVKFTSDEMQI</sequence>
<dbReference type="RefSeq" id="WP_159438491.1">
    <property type="nucleotide sequence ID" value="NZ_FRBX01000007.1"/>
</dbReference>
<evidence type="ECO:0000313" key="1">
    <source>
        <dbReference type="EMBL" id="SHN13971.1"/>
    </source>
</evidence>
<name>A0ABY1J8P8_9FLAO</name>
<protein>
    <submittedName>
        <fullName evidence="1">Uncharacterized protein</fullName>
    </submittedName>
</protein>
<evidence type="ECO:0000313" key="2">
    <source>
        <dbReference type="Proteomes" id="UP000184216"/>
    </source>
</evidence>
<reference evidence="1 2" key="1">
    <citation type="submission" date="2016-11" db="EMBL/GenBank/DDBJ databases">
        <authorList>
            <person name="Varghese N."/>
            <person name="Submissions S."/>
        </authorList>
    </citation>
    <scope>NUCLEOTIDE SEQUENCE [LARGE SCALE GENOMIC DNA]</scope>
    <source>
        <strain evidence="1 2">DSM 6368</strain>
    </source>
</reference>
<gene>
    <name evidence="1" type="ORF">SAMN05444387_4255</name>
</gene>
<accession>A0ABY1J8P8</accession>
<comment type="caution">
    <text evidence="1">The sequence shown here is derived from an EMBL/GenBank/DDBJ whole genome shotgun (WGS) entry which is preliminary data.</text>
</comment>
<dbReference type="EMBL" id="FRBX01000007">
    <property type="protein sequence ID" value="SHN13971.1"/>
    <property type="molecule type" value="Genomic_DNA"/>
</dbReference>
<organism evidence="1 2">
    <name type="scientific">Flavobacterium pectinovorum</name>
    <dbReference type="NCBI Taxonomy" id="29533"/>
    <lineage>
        <taxon>Bacteria</taxon>
        <taxon>Pseudomonadati</taxon>
        <taxon>Bacteroidota</taxon>
        <taxon>Flavobacteriia</taxon>
        <taxon>Flavobacteriales</taxon>
        <taxon>Flavobacteriaceae</taxon>
        <taxon>Flavobacterium</taxon>
    </lineage>
</organism>
<proteinExistence type="predicted"/>
<dbReference type="Proteomes" id="UP000184216">
    <property type="component" value="Unassembled WGS sequence"/>
</dbReference>